<organism evidence="5 6">
    <name type="scientific">Acaromyces ingoldii</name>
    <dbReference type="NCBI Taxonomy" id="215250"/>
    <lineage>
        <taxon>Eukaryota</taxon>
        <taxon>Fungi</taxon>
        <taxon>Dikarya</taxon>
        <taxon>Basidiomycota</taxon>
        <taxon>Ustilaginomycotina</taxon>
        <taxon>Exobasidiomycetes</taxon>
        <taxon>Exobasidiales</taxon>
        <taxon>Cryptobasidiaceae</taxon>
        <taxon>Acaromyces</taxon>
    </lineage>
</organism>
<dbReference type="InterPro" id="IPR050613">
    <property type="entry name" value="Sec_Metabolite_Reg"/>
</dbReference>
<proteinExistence type="predicted"/>
<protein>
    <recommendedName>
        <fullName evidence="4">Zn(2)-C6 fungal-type domain-containing protein</fullName>
    </recommendedName>
</protein>
<dbReference type="Gene3D" id="4.10.240.10">
    <property type="entry name" value="Zn(2)-C6 fungal-type DNA-binding domain"/>
    <property type="match status" value="1"/>
</dbReference>
<dbReference type="SMART" id="SM00066">
    <property type="entry name" value="GAL4"/>
    <property type="match status" value="1"/>
</dbReference>
<dbReference type="Proteomes" id="UP000245768">
    <property type="component" value="Unassembled WGS sequence"/>
</dbReference>
<dbReference type="EMBL" id="KZ819645">
    <property type="protein sequence ID" value="PWN86497.1"/>
    <property type="molecule type" value="Genomic_DNA"/>
</dbReference>
<dbReference type="PANTHER" id="PTHR31001">
    <property type="entry name" value="UNCHARACTERIZED TRANSCRIPTIONAL REGULATORY PROTEIN"/>
    <property type="match status" value="1"/>
</dbReference>
<feature type="domain" description="Zn(2)-C6 fungal-type" evidence="4">
    <location>
        <begin position="9"/>
        <end position="40"/>
    </location>
</feature>
<dbReference type="GeneID" id="37047490"/>
<evidence type="ECO:0000256" key="1">
    <source>
        <dbReference type="ARBA" id="ARBA00004123"/>
    </source>
</evidence>
<gene>
    <name evidence="5" type="ORF">FA10DRAFT_55830</name>
</gene>
<dbReference type="OrthoDB" id="2269373at2759"/>
<evidence type="ECO:0000259" key="4">
    <source>
        <dbReference type="PROSITE" id="PS50048"/>
    </source>
</evidence>
<dbReference type="SUPFAM" id="SSF57701">
    <property type="entry name" value="Zn2/Cys6 DNA-binding domain"/>
    <property type="match status" value="1"/>
</dbReference>
<dbReference type="CDD" id="cd00067">
    <property type="entry name" value="GAL4"/>
    <property type="match status" value="1"/>
</dbReference>
<keyword evidence="2" id="KW-0539">Nucleus</keyword>
<dbReference type="GO" id="GO:0005634">
    <property type="term" value="C:nucleus"/>
    <property type="evidence" value="ECO:0007669"/>
    <property type="project" value="UniProtKB-SubCell"/>
</dbReference>
<reference evidence="5 6" key="1">
    <citation type="journal article" date="2018" name="Mol. Biol. Evol.">
        <title>Broad Genomic Sampling Reveals a Smut Pathogenic Ancestry of the Fungal Clade Ustilaginomycotina.</title>
        <authorList>
            <person name="Kijpornyongpan T."/>
            <person name="Mondo S.J."/>
            <person name="Barry K."/>
            <person name="Sandor L."/>
            <person name="Lee J."/>
            <person name="Lipzen A."/>
            <person name="Pangilinan J."/>
            <person name="LaButti K."/>
            <person name="Hainaut M."/>
            <person name="Henrissat B."/>
            <person name="Grigoriev I.V."/>
            <person name="Spatafora J.W."/>
            <person name="Aime M.C."/>
        </authorList>
    </citation>
    <scope>NUCLEOTIDE SEQUENCE [LARGE SCALE GENOMIC DNA]</scope>
    <source>
        <strain evidence="5 6">MCA 4198</strain>
    </source>
</reference>
<evidence type="ECO:0000313" key="6">
    <source>
        <dbReference type="Proteomes" id="UP000245768"/>
    </source>
</evidence>
<dbReference type="InterPro" id="IPR001138">
    <property type="entry name" value="Zn2Cys6_DnaBD"/>
</dbReference>
<dbReference type="GO" id="GO:0008270">
    <property type="term" value="F:zinc ion binding"/>
    <property type="evidence" value="ECO:0007669"/>
    <property type="project" value="InterPro"/>
</dbReference>
<dbReference type="RefSeq" id="XP_025373695.1">
    <property type="nucleotide sequence ID" value="XM_025525574.1"/>
</dbReference>
<evidence type="ECO:0000313" key="5">
    <source>
        <dbReference type="EMBL" id="PWN86497.1"/>
    </source>
</evidence>
<dbReference type="InterPro" id="IPR036864">
    <property type="entry name" value="Zn2-C6_fun-type_DNA-bd_sf"/>
</dbReference>
<comment type="subcellular location">
    <subcellularLocation>
        <location evidence="1">Nucleus</location>
    </subcellularLocation>
</comment>
<dbReference type="InParanoid" id="A0A316Y9Q2"/>
<dbReference type="Pfam" id="PF00172">
    <property type="entry name" value="Zn_clus"/>
    <property type="match status" value="1"/>
</dbReference>
<evidence type="ECO:0000256" key="3">
    <source>
        <dbReference type="SAM" id="MobiDB-lite"/>
    </source>
</evidence>
<evidence type="ECO:0000256" key="2">
    <source>
        <dbReference type="ARBA" id="ARBA00023242"/>
    </source>
</evidence>
<name>A0A316Y9Q2_9BASI</name>
<feature type="region of interest" description="Disordered" evidence="3">
    <location>
        <begin position="48"/>
        <end position="83"/>
    </location>
</feature>
<dbReference type="GO" id="GO:0000981">
    <property type="term" value="F:DNA-binding transcription factor activity, RNA polymerase II-specific"/>
    <property type="evidence" value="ECO:0007669"/>
    <property type="project" value="InterPro"/>
</dbReference>
<dbReference type="PROSITE" id="PS50048">
    <property type="entry name" value="ZN2_CY6_FUNGAL_2"/>
    <property type="match status" value="1"/>
</dbReference>
<keyword evidence="6" id="KW-1185">Reference proteome</keyword>
<accession>A0A316Y9Q2</accession>
<dbReference type="CDD" id="cd12148">
    <property type="entry name" value="fungal_TF_MHR"/>
    <property type="match status" value="1"/>
</dbReference>
<sequence length="382" mass="42470">MGKPRRTYSCLRCQKDKAKCDRKLPCGRCQRKRTGDECTYSSHLTLQHDQTSQKGASGRRDDVLRSKRGAIGEKSVPTASSISERATVGQTARLMTLGHPRRREKMAVRQGYGGRDAREWSPDPFHTEELEPMVLLNMPTSQSGVLTLPSIADPSRRTGGDARLIGHLRLPFVPTKLAWHFLEDFLDLIHPMLPILRPYRLRSALVEYCGASRGDIKISKADLVYILVVLAVGAGAHASALQGPESSSRREAEARAYEVRLSSATADHHESQMWRQSSLCTEKAADLYTVARFLVVDLENEEPCIEAVRCYRLLASYNLSQNLWLAFSFGLKAIMISMALKLHLISPTATGLEGEARDLWVSCATIDKLSLFGDLAILCTDN</sequence>
<dbReference type="AlphaFoldDB" id="A0A316Y9Q2"/>